<evidence type="ECO:0000313" key="2">
    <source>
        <dbReference type="EMBL" id="RLV48135.1"/>
    </source>
</evidence>
<accession>A0A3L8NYA9</accession>
<reference evidence="2 3" key="1">
    <citation type="submission" date="2018-10" db="EMBL/GenBank/DDBJ databases">
        <title>Marmoricola sp. 4Q3S-7 whole genome shotgun sequence.</title>
        <authorList>
            <person name="Li F."/>
        </authorList>
    </citation>
    <scope>NUCLEOTIDE SEQUENCE [LARGE SCALE GENOMIC DNA]</scope>
    <source>
        <strain evidence="2 3">4Q3S-7</strain>
    </source>
</reference>
<feature type="compositionally biased region" description="Basic and acidic residues" evidence="1">
    <location>
        <begin position="925"/>
        <end position="945"/>
    </location>
</feature>
<name>A0A3L8NYA9_9ACTN</name>
<protein>
    <recommendedName>
        <fullName evidence="4">Tetratricopeptide repeat protein</fullName>
    </recommendedName>
</protein>
<proteinExistence type="predicted"/>
<evidence type="ECO:0008006" key="4">
    <source>
        <dbReference type="Google" id="ProtNLM"/>
    </source>
</evidence>
<keyword evidence="3" id="KW-1185">Reference proteome</keyword>
<dbReference type="RefSeq" id="WP_121807640.1">
    <property type="nucleotide sequence ID" value="NZ_RDBE01000010.1"/>
</dbReference>
<dbReference type="Proteomes" id="UP000281708">
    <property type="component" value="Unassembled WGS sequence"/>
</dbReference>
<dbReference type="Gene3D" id="1.25.40.10">
    <property type="entry name" value="Tetratricopeptide repeat domain"/>
    <property type="match status" value="1"/>
</dbReference>
<sequence>MPSVADVEQALRVADALPSGEEQVAASERALSLATAVEGADPARAWGLEVQARINLVAAYDAALPGERELPHIAWLLSALGESTGGREDRVLSERQRFEILWESRFALVRTRRSSRIPLSVVRRIHGDVERRYRAEGVSPHLYAKHRALLARDVDSPEVLERWLRVWRESPRDELSDCEACDIAAEARFVADSGDLEGALARASELVEGRRACDDQPARLLGQAADWAARLGRVDAAEAYHRTGWLMVAGHPGQVSAMADHVMYLMRANRPGRGVRLALELVPLLTGRAADRIDDVDRMRGSAVVARALRAGRGHQLAPAVVAGLPLDTAIANFDAVARELAACFDERNDNRRTSQRLAALTRISPYRHLASVETRASDLLEVALEAPPQPAPASSVPLPGSALGYAAELLAASDAFDAARVVDLVNGWAAHREELLPVDDPLEHFSVAYLDRRALASDRAQLDDAFADALLANAAESARLSGSQPAVQRVEVEIMHRAALAGDETAWRRAEKLVSELAAVGELREAAAGLMTLSRNPDPKRGMAYALRASDLFARGGHERWQVTALQAAGYAGIWAAPDLAADLLRKARAMAVQQALPSLVVAVTATLAKLAWQRGDLDAAVAGYREAVAESAEVGVTDPAGLRSELCDVLLQAGDWEALVDEAHSLLDRLAPDDVLRRALAHRVLGLGLLETGNAAEAAEVLAPAVVALERAGDPLVAVTAWTLGRALLAAGRADLAVEHFETAAGGFRAQRRLADSAAAHEAAGAALAQASLGRPGQAGPTATSTATSTRAAEHLVAAARTARAVGDVHRMVSALRQLAGVQATAGRVNEALATLGSVIPEARSVPVPDDPPPGLSTAPLAEERLRGRLEHQAALVLIDGGRGEEAVPLLSDAVTLLGDHGDAEEAAAARAAWQRLTGRVWTENDRSREDRRRSSSHGKESR</sequence>
<evidence type="ECO:0000256" key="1">
    <source>
        <dbReference type="SAM" id="MobiDB-lite"/>
    </source>
</evidence>
<comment type="caution">
    <text evidence="2">The sequence shown here is derived from an EMBL/GenBank/DDBJ whole genome shotgun (WGS) entry which is preliminary data.</text>
</comment>
<dbReference type="OrthoDB" id="56388at2"/>
<evidence type="ECO:0000313" key="3">
    <source>
        <dbReference type="Proteomes" id="UP000281708"/>
    </source>
</evidence>
<organism evidence="2 3">
    <name type="scientific">Nocardioides mangrovicus</name>
    <dbReference type="NCBI Taxonomy" id="2478913"/>
    <lineage>
        <taxon>Bacteria</taxon>
        <taxon>Bacillati</taxon>
        <taxon>Actinomycetota</taxon>
        <taxon>Actinomycetes</taxon>
        <taxon>Propionibacteriales</taxon>
        <taxon>Nocardioidaceae</taxon>
        <taxon>Nocardioides</taxon>
    </lineage>
</organism>
<dbReference type="SUPFAM" id="SSF48452">
    <property type="entry name" value="TPR-like"/>
    <property type="match status" value="1"/>
</dbReference>
<gene>
    <name evidence="2" type="ORF">D9V37_18830</name>
</gene>
<dbReference type="InterPro" id="IPR011990">
    <property type="entry name" value="TPR-like_helical_dom_sf"/>
</dbReference>
<feature type="region of interest" description="Disordered" evidence="1">
    <location>
        <begin position="921"/>
        <end position="945"/>
    </location>
</feature>
<dbReference type="AlphaFoldDB" id="A0A3L8NYA9"/>
<dbReference type="EMBL" id="RDBE01000010">
    <property type="protein sequence ID" value="RLV48135.1"/>
    <property type="molecule type" value="Genomic_DNA"/>
</dbReference>